<feature type="region of interest" description="Disordered" evidence="8">
    <location>
        <begin position="187"/>
        <end position="223"/>
    </location>
</feature>
<keyword evidence="2" id="KW-1003">Cell membrane</keyword>
<evidence type="ECO:0000313" key="10">
    <source>
        <dbReference type="Proteomes" id="UP001058974"/>
    </source>
</evidence>
<gene>
    <name evidence="9" type="ORF">KIW84_033396</name>
</gene>
<keyword evidence="7" id="KW-1015">Disulfide bond</keyword>
<dbReference type="SUPFAM" id="SSF56112">
    <property type="entry name" value="Protein kinase-like (PK-like)"/>
    <property type="match status" value="1"/>
</dbReference>
<evidence type="ECO:0000256" key="4">
    <source>
        <dbReference type="ARBA" id="ARBA00022729"/>
    </source>
</evidence>
<comment type="subcellular location">
    <subcellularLocation>
        <location evidence="1">Cell membrane</location>
        <topology evidence="1">Single-pass membrane protein</topology>
    </subcellularLocation>
</comment>
<keyword evidence="3" id="KW-0812">Transmembrane</keyword>
<evidence type="ECO:0000256" key="7">
    <source>
        <dbReference type="ARBA" id="ARBA00023157"/>
    </source>
</evidence>
<evidence type="ECO:0000256" key="6">
    <source>
        <dbReference type="ARBA" id="ARBA00023136"/>
    </source>
</evidence>
<evidence type="ECO:0000256" key="5">
    <source>
        <dbReference type="ARBA" id="ARBA00022989"/>
    </source>
</evidence>
<keyword evidence="4" id="KW-0732">Signal</keyword>
<evidence type="ECO:0000256" key="8">
    <source>
        <dbReference type="SAM" id="MobiDB-lite"/>
    </source>
</evidence>
<dbReference type="GO" id="GO:0019199">
    <property type="term" value="F:transmembrane receptor protein kinase activity"/>
    <property type="evidence" value="ECO:0007669"/>
    <property type="project" value="InterPro"/>
</dbReference>
<dbReference type="PANTHER" id="PTHR46204">
    <property type="entry name" value="CHITIN ELICITOR RECEPTOR KINASE 1-RELATED"/>
    <property type="match status" value="1"/>
</dbReference>
<evidence type="ECO:0008006" key="11">
    <source>
        <dbReference type="Google" id="ProtNLM"/>
    </source>
</evidence>
<proteinExistence type="predicted"/>
<evidence type="ECO:0000256" key="2">
    <source>
        <dbReference type="ARBA" id="ARBA00022475"/>
    </source>
</evidence>
<accession>A0A9D5B328</accession>
<name>A0A9D5B328_PEA</name>
<dbReference type="PANTHER" id="PTHR46204:SF2">
    <property type="entry name" value="CHITIN ELICITOR RECEPTOR KINASE 1"/>
    <property type="match status" value="1"/>
</dbReference>
<evidence type="ECO:0000256" key="3">
    <source>
        <dbReference type="ARBA" id="ARBA00022692"/>
    </source>
</evidence>
<dbReference type="Proteomes" id="UP001058974">
    <property type="component" value="Chromosome 3"/>
</dbReference>
<evidence type="ECO:0000256" key="1">
    <source>
        <dbReference type="ARBA" id="ARBA00004162"/>
    </source>
</evidence>
<dbReference type="GO" id="GO:0045087">
    <property type="term" value="P:innate immune response"/>
    <property type="evidence" value="ECO:0007669"/>
    <property type="project" value="InterPro"/>
</dbReference>
<dbReference type="InterPro" id="IPR011009">
    <property type="entry name" value="Kinase-like_dom_sf"/>
</dbReference>
<keyword evidence="6" id="KW-0472">Membrane</keyword>
<sequence length="223" mass="25016">MTEEYEISESIVSEFQVATGGAAAPTQAGPIVVISYCCCYENHDSETFWAATAASFITIQCSKCYIFLAYQEETEYLKLLAEWKRKKGGFRATMFVFGNLVAAQVATEIGWSEFAISMFSLGMVHYLQARTVQQNYKKKAAIKKMDMKASKEFFAELKVLTRVHHLNLVNHLPTMGDFSYGTRKLPTSNAFPESLIPSEVGKPPRRAKRPKESKSVSPNKKTP</sequence>
<keyword evidence="10" id="KW-1185">Reference proteome</keyword>
<protein>
    <recommendedName>
        <fullName evidence="11">Protein kinase domain-containing protein</fullName>
    </recommendedName>
</protein>
<dbReference type="InterPro" id="IPR044812">
    <property type="entry name" value="CERK1/LYK3-like"/>
</dbReference>
<comment type="caution">
    <text evidence="9">The sequence shown here is derived from an EMBL/GenBank/DDBJ whole genome shotgun (WGS) entry which is preliminary data.</text>
</comment>
<reference evidence="9 10" key="1">
    <citation type="journal article" date="2022" name="Nat. Genet.">
        <title>Improved pea reference genome and pan-genome highlight genomic features and evolutionary characteristics.</title>
        <authorList>
            <person name="Yang T."/>
            <person name="Liu R."/>
            <person name="Luo Y."/>
            <person name="Hu S."/>
            <person name="Wang D."/>
            <person name="Wang C."/>
            <person name="Pandey M.K."/>
            <person name="Ge S."/>
            <person name="Xu Q."/>
            <person name="Li N."/>
            <person name="Li G."/>
            <person name="Huang Y."/>
            <person name="Saxena R.K."/>
            <person name="Ji Y."/>
            <person name="Li M."/>
            <person name="Yan X."/>
            <person name="He Y."/>
            <person name="Liu Y."/>
            <person name="Wang X."/>
            <person name="Xiang C."/>
            <person name="Varshney R.K."/>
            <person name="Ding H."/>
            <person name="Gao S."/>
            <person name="Zong X."/>
        </authorList>
    </citation>
    <scope>NUCLEOTIDE SEQUENCE [LARGE SCALE GENOMIC DNA]</scope>
    <source>
        <strain evidence="9 10">cv. Zhongwan 6</strain>
    </source>
</reference>
<dbReference type="GO" id="GO:0005886">
    <property type="term" value="C:plasma membrane"/>
    <property type="evidence" value="ECO:0007669"/>
    <property type="project" value="UniProtKB-SubCell"/>
</dbReference>
<evidence type="ECO:0000313" key="9">
    <source>
        <dbReference type="EMBL" id="KAI5428390.1"/>
    </source>
</evidence>
<dbReference type="EMBL" id="JAMSHJ010000003">
    <property type="protein sequence ID" value="KAI5428390.1"/>
    <property type="molecule type" value="Genomic_DNA"/>
</dbReference>
<dbReference type="Gramene" id="Psat03G0339600-T1">
    <property type="protein sequence ID" value="KAI5428390.1"/>
    <property type="gene ID" value="KIW84_033396"/>
</dbReference>
<dbReference type="AlphaFoldDB" id="A0A9D5B328"/>
<keyword evidence="5" id="KW-1133">Transmembrane helix</keyword>
<organism evidence="9 10">
    <name type="scientific">Pisum sativum</name>
    <name type="common">Garden pea</name>
    <name type="synonym">Lathyrus oleraceus</name>
    <dbReference type="NCBI Taxonomy" id="3888"/>
    <lineage>
        <taxon>Eukaryota</taxon>
        <taxon>Viridiplantae</taxon>
        <taxon>Streptophyta</taxon>
        <taxon>Embryophyta</taxon>
        <taxon>Tracheophyta</taxon>
        <taxon>Spermatophyta</taxon>
        <taxon>Magnoliopsida</taxon>
        <taxon>eudicotyledons</taxon>
        <taxon>Gunneridae</taxon>
        <taxon>Pentapetalae</taxon>
        <taxon>rosids</taxon>
        <taxon>fabids</taxon>
        <taxon>Fabales</taxon>
        <taxon>Fabaceae</taxon>
        <taxon>Papilionoideae</taxon>
        <taxon>50 kb inversion clade</taxon>
        <taxon>NPAAA clade</taxon>
        <taxon>Hologalegina</taxon>
        <taxon>IRL clade</taxon>
        <taxon>Fabeae</taxon>
        <taxon>Lathyrus</taxon>
    </lineage>
</organism>